<reference evidence="3 4" key="1">
    <citation type="submission" date="2013-01" db="EMBL/GenBank/DDBJ databases">
        <authorList>
            <person name="Hannick L."/>
            <person name="Zafar N."/>
            <person name="Lorenzi H."/>
            <person name="Ali I.A."/>
            <person name="Petri W.P."/>
            <person name="Caler E."/>
        </authorList>
    </citation>
    <scope>NUCLEOTIDE SEQUENCE [LARGE SCALE GENOMIC DNA]</scope>
    <source>
        <strain evidence="4">HM3:IMSS-B</strain>
    </source>
</reference>
<dbReference type="Pfam" id="PF05155">
    <property type="entry name" value="G2P_X_C"/>
    <property type="match status" value="1"/>
</dbReference>
<sequence length="362" mass="41131">MVGDTLRITIDKASGDVLHTSEPRYKIEGSYSTSVHIVIQGRKVTVDGNPSRINRQDNLFGFKTVQECINVYNALLAEYGIPPFTKCTERYIKDGKSGARAGDWSANGAVIERLDLTTNVSVGQHNVRDYLRGLSMQRVGHSIGRLFPNGWSVDWTTSGAGTGARLQYRKAYSKAEEIRSKLLPRLKRQFGEHSEELAYATKLHDWCNEVGLVRFEQELKSEYLKREQLAFWGLFTESRLLELHAEFIKTDERLKVNSMDLAGITEQLILEHVVDNPKAARTTAMYAIEWMQGVKHDRTKRAFETHAARLNKIGINIRNACDTNNVVTVFVRQIREVNPIKELDMPTWYIAPKAPSHLRLVA</sequence>
<accession>M3SB32</accession>
<organism evidence="3 4">
    <name type="scientific">Entamoeba histolytica HM-1:IMSS-B</name>
    <dbReference type="NCBI Taxonomy" id="885319"/>
    <lineage>
        <taxon>Eukaryota</taxon>
        <taxon>Amoebozoa</taxon>
        <taxon>Evosea</taxon>
        <taxon>Archamoebae</taxon>
        <taxon>Mastigamoebida</taxon>
        <taxon>Entamoebidae</taxon>
        <taxon>Entamoeba</taxon>
    </lineage>
</organism>
<dbReference type="Proteomes" id="UP000030781">
    <property type="component" value="Unassembled WGS sequence"/>
</dbReference>
<evidence type="ECO:0000313" key="4">
    <source>
        <dbReference type="Proteomes" id="UP000030781"/>
    </source>
</evidence>
<dbReference type="GO" id="GO:0006260">
    <property type="term" value="P:DNA replication"/>
    <property type="evidence" value="ECO:0007669"/>
    <property type="project" value="InterPro"/>
</dbReference>
<evidence type="ECO:0000259" key="2">
    <source>
        <dbReference type="Pfam" id="PF05155"/>
    </source>
</evidence>
<name>M3SB32_ENTH1</name>
<dbReference type="AlphaFoldDB" id="M3SB32"/>
<evidence type="ECO:0000259" key="1">
    <source>
        <dbReference type="Pfam" id="PF05144"/>
    </source>
</evidence>
<protein>
    <submittedName>
        <fullName evidence="3">Uncharacterized protein</fullName>
    </submittedName>
</protein>
<evidence type="ECO:0000313" key="3">
    <source>
        <dbReference type="EMBL" id="EMH76289.1"/>
    </source>
</evidence>
<feature type="domain" description="Replication-associated protein G2P C-terminal" evidence="2">
    <location>
        <begin position="269"/>
        <end position="353"/>
    </location>
</feature>
<gene>
    <name evidence="3" type="ORF">EHI8A_100340</name>
</gene>
<dbReference type="Pfam" id="PF05144">
    <property type="entry name" value="Phage_CRI"/>
    <property type="match status" value="1"/>
</dbReference>
<feature type="domain" description="Replication-associated protein G2P N-terminal" evidence="1">
    <location>
        <begin position="25"/>
        <end position="232"/>
    </location>
</feature>
<dbReference type="InterPro" id="IPR022688">
    <property type="entry name" value="G2P_C"/>
</dbReference>
<dbReference type="EMBL" id="KB610369">
    <property type="protein sequence ID" value="EMH76289.1"/>
    <property type="molecule type" value="Genomic_DNA"/>
</dbReference>
<dbReference type="VEuPathDB" id="AmoebaDB:EHI8A_100340"/>
<dbReference type="InterPro" id="IPR022686">
    <property type="entry name" value="G2P_N"/>
</dbReference>
<proteinExistence type="predicted"/>